<dbReference type="InterPro" id="IPR036864">
    <property type="entry name" value="Zn2-C6_fun-type_DNA-bd_sf"/>
</dbReference>
<accession>A0A9W9VDQ5</accession>
<keyword evidence="3" id="KW-0804">Transcription</keyword>
<evidence type="ECO:0000256" key="2">
    <source>
        <dbReference type="ARBA" id="ARBA00023125"/>
    </source>
</evidence>
<dbReference type="SMART" id="SM00066">
    <property type="entry name" value="GAL4"/>
    <property type="match status" value="1"/>
</dbReference>
<evidence type="ECO:0000256" key="4">
    <source>
        <dbReference type="ARBA" id="ARBA00023242"/>
    </source>
</evidence>
<dbReference type="Proteomes" id="UP001147747">
    <property type="component" value="Unassembled WGS sequence"/>
</dbReference>
<dbReference type="Gene3D" id="4.10.240.10">
    <property type="entry name" value="Zn(2)-C6 fungal-type DNA-binding domain"/>
    <property type="match status" value="1"/>
</dbReference>
<name>A0A9W9VDQ5_9EURO</name>
<dbReference type="OrthoDB" id="4151048at2759"/>
<dbReference type="CDD" id="cd00067">
    <property type="entry name" value="GAL4"/>
    <property type="match status" value="1"/>
</dbReference>
<dbReference type="Pfam" id="PF00172">
    <property type="entry name" value="Zn_clus"/>
    <property type="match status" value="1"/>
</dbReference>
<dbReference type="EMBL" id="JAPZBU010000011">
    <property type="protein sequence ID" value="KAJ5378368.1"/>
    <property type="molecule type" value="Genomic_DNA"/>
</dbReference>
<dbReference type="PROSITE" id="PS00463">
    <property type="entry name" value="ZN2_CY6_FUNGAL_1"/>
    <property type="match status" value="1"/>
</dbReference>
<evidence type="ECO:0000256" key="1">
    <source>
        <dbReference type="ARBA" id="ARBA00023015"/>
    </source>
</evidence>
<dbReference type="RefSeq" id="XP_056482154.1">
    <property type="nucleotide sequence ID" value="XM_056636124.1"/>
</dbReference>
<organism evidence="6 7">
    <name type="scientific">Penicillium cosmopolitanum</name>
    <dbReference type="NCBI Taxonomy" id="1131564"/>
    <lineage>
        <taxon>Eukaryota</taxon>
        <taxon>Fungi</taxon>
        <taxon>Dikarya</taxon>
        <taxon>Ascomycota</taxon>
        <taxon>Pezizomycotina</taxon>
        <taxon>Eurotiomycetes</taxon>
        <taxon>Eurotiomycetidae</taxon>
        <taxon>Eurotiales</taxon>
        <taxon>Aspergillaceae</taxon>
        <taxon>Penicillium</taxon>
    </lineage>
</organism>
<dbReference type="SUPFAM" id="SSF57701">
    <property type="entry name" value="Zn2/Cys6 DNA-binding domain"/>
    <property type="match status" value="1"/>
</dbReference>
<dbReference type="PANTHER" id="PTHR47655:SF3">
    <property type="entry name" value="ZN(II)2CYS6 TRANSCRIPTION FACTOR (EUROFUNG)"/>
    <property type="match status" value="1"/>
</dbReference>
<dbReference type="GeneID" id="81375104"/>
<dbReference type="PANTHER" id="PTHR47655">
    <property type="entry name" value="QUINIC ACID UTILIZATION ACTIVATOR"/>
    <property type="match status" value="1"/>
</dbReference>
<dbReference type="GO" id="GO:0000981">
    <property type="term" value="F:DNA-binding transcription factor activity, RNA polymerase II-specific"/>
    <property type="evidence" value="ECO:0007669"/>
    <property type="project" value="InterPro"/>
</dbReference>
<keyword evidence="7" id="KW-1185">Reference proteome</keyword>
<dbReference type="AlphaFoldDB" id="A0A9W9VDQ5"/>
<dbReference type="GO" id="GO:0008270">
    <property type="term" value="F:zinc ion binding"/>
    <property type="evidence" value="ECO:0007669"/>
    <property type="project" value="InterPro"/>
</dbReference>
<evidence type="ECO:0000313" key="7">
    <source>
        <dbReference type="Proteomes" id="UP001147747"/>
    </source>
</evidence>
<proteinExistence type="predicted"/>
<reference evidence="6" key="2">
    <citation type="journal article" date="2023" name="IMA Fungus">
        <title>Comparative genomic study of the Penicillium genus elucidates a diverse pangenome and 15 lateral gene transfer events.</title>
        <authorList>
            <person name="Petersen C."/>
            <person name="Sorensen T."/>
            <person name="Nielsen M.R."/>
            <person name="Sondergaard T.E."/>
            <person name="Sorensen J.L."/>
            <person name="Fitzpatrick D.A."/>
            <person name="Frisvad J.C."/>
            <person name="Nielsen K.L."/>
        </authorList>
    </citation>
    <scope>NUCLEOTIDE SEQUENCE</scope>
    <source>
        <strain evidence="6">IBT 29677</strain>
    </source>
</reference>
<reference evidence="6" key="1">
    <citation type="submission" date="2022-12" db="EMBL/GenBank/DDBJ databases">
        <authorList>
            <person name="Petersen C."/>
        </authorList>
    </citation>
    <scope>NUCLEOTIDE SEQUENCE</scope>
    <source>
        <strain evidence="6">IBT 29677</strain>
    </source>
</reference>
<gene>
    <name evidence="6" type="ORF">N7509_011487</name>
</gene>
<feature type="domain" description="Zn(2)-C6 fungal-type" evidence="5">
    <location>
        <begin position="25"/>
        <end position="54"/>
    </location>
</feature>
<evidence type="ECO:0000256" key="3">
    <source>
        <dbReference type="ARBA" id="ARBA00023163"/>
    </source>
</evidence>
<keyword evidence="1" id="KW-0805">Transcription regulation</keyword>
<protein>
    <recommendedName>
        <fullName evidence="5">Zn(2)-C6 fungal-type domain-containing protein</fullName>
    </recommendedName>
</protein>
<sequence length="284" mass="32164">MVARQSTRSSNRSHSDNARKRVCKACDRCRLKKSKCDGAKPCSRCRADDAICVFEGQKKAQDKVYPKGYVGMLEQQQVWLVYGLRALYCRSVQRKGWPGDPLKPMPNGHPLTHDLLTRLGALDHIQGERYEENPKVMQHKLWRNGMQNQIYSDSSSERPQSPAARSYLSSHVFSSFQQNTSLIRTAYNSSCRTTAQIKPEPGMAVTPNQKCQYALSIPGIVNPLALEGESQQLSGHNGFDPFDEVDLMTMADYVLNFDGSNPSRMYNRPMPMNWMPSGNYDEFL</sequence>
<evidence type="ECO:0000259" key="5">
    <source>
        <dbReference type="PROSITE" id="PS50048"/>
    </source>
</evidence>
<dbReference type="InterPro" id="IPR052783">
    <property type="entry name" value="Metabolic/Drug-Res_Regulator"/>
</dbReference>
<evidence type="ECO:0000313" key="6">
    <source>
        <dbReference type="EMBL" id="KAJ5378368.1"/>
    </source>
</evidence>
<dbReference type="GO" id="GO:0003677">
    <property type="term" value="F:DNA binding"/>
    <property type="evidence" value="ECO:0007669"/>
    <property type="project" value="UniProtKB-KW"/>
</dbReference>
<comment type="caution">
    <text evidence="6">The sequence shown here is derived from an EMBL/GenBank/DDBJ whole genome shotgun (WGS) entry which is preliminary data.</text>
</comment>
<dbReference type="InterPro" id="IPR001138">
    <property type="entry name" value="Zn2Cys6_DnaBD"/>
</dbReference>
<keyword evidence="4" id="KW-0539">Nucleus</keyword>
<keyword evidence="2" id="KW-0238">DNA-binding</keyword>
<dbReference type="PROSITE" id="PS50048">
    <property type="entry name" value="ZN2_CY6_FUNGAL_2"/>
    <property type="match status" value="1"/>
</dbReference>